<dbReference type="PRINTS" id="PR00413">
    <property type="entry name" value="HADHALOGNASE"/>
</dbReference>
<dbReference type="InterPro" id="IPR052550">
    <property type="entry name" value="Pyrimidine_5'-ntase_YjjG"/>
</dbReference>
<sequence length="227" mass="26529">MVKELKHVFFDLDHTLWDFERNSTIAFSEIFKKNKIELEVEVFLKNYTLINNFYWAKYRNNQVSKEALRFGRLHDTFQELNYSVSKNIIDTLSDDYITYLPKNNFLFADAHSTLNYLQQKYYLHVITNGFSEVQNLKIINSKINHYFKTITTSEEAGVKKPHPEIFEYALKKAKASSQQSLMIGDNLEADILGAENYGIKAILYDDQGVINYSGTKIKNLKQLLEII</sequence>
<dbReference type="Pfam" id="PF00702">
    <property type="entry name" value="Hydrolase"/>
    <property type="match status" value="1"/>
</dbReference>
<dbReference type="PANTHER" id="PTHR47478">
    <property type="match status" value="1"/>
</dbReference>
<dbReference type="InterPro" id="IPR006549">
    <property type="entry name" value="HAD-SF_hydro_IIIA"/>
</dbReference>
<accession>A0A1M6AZP7</accession>
<dbReference type="InterPro" id="IPR023198">
    <property type="entry name" value="PGP-like_dom2"/>
</dbReference>
<dbReference type="Proteomes" id="UP000184225">
    <property type="component" value="Unassembled WGS sequence"/>
</dbReference>
<evidence type="ECO:0000313" key="1">
    <source>
        <dbReference type="EMBL" id="SHI41911.1"/>
    </source>
</evidence>
<dbReference type="NCBIfam" id="TIGR02254">
    <property type="entry name" value="YjjG_YfnB"/>
    <property type="match status" value="1"/>
</dbReference>
<reference evidence="1 2" key="1">
    <citation type="submission" date="2016-11" db="EMBL/GenBank/DDBJ databases">
        <authorList>
            <person name="Jaros S."/>
            <person name="Januszkiewicz K."/>
            <person name="Wedrychowicz H."/>
        </authorList>
    </citation>
    <scope>NUCLEOTIDE SEQUENCE [LARGE SCALE GENOMIC DNA]</scope>
    <source>
        <strain evidence="1 2">DSM 21425</strain>
    </source>
</reference>
<dbReference type="AlphaFoldDB" id="A0A1M6AZP7"/>
<dbReference type="SUPFAM" id="SSF56784">
    <property type="entry name" value="HAD-like"/>
    <property type="match status" value="1"/>
</dbReference>
<dbReference type="SFLD" id="SFLDG01129">
    <property type="entry name" value="C1.5:_HAD__Beta-PGM__Phosphata"/>
    <property type="match status" value="1"/>
</dbReference>
<dbReference type="NCBIfam" id="TIGR01662">
    <property type="entry name" value="HAD-SF-IIIA"/>
    <property type="match status" value="1"/>
</dbReference>
<name>A0A1M6AZP7_9FLAO</name>
<protein>
    <submittedName>
        <fullName evidence="1">Putative hydrolase of the HAD superfamily</fullName>
    </submittedName>
</protein>
<dbReference type="InterPro" id="IPR011951">
    <property type="entry name" value="HAD-SF_hydro_IA_YjjG/PynA"/>
</dbReference>
<dbReference type="InterPro" id="IPR006439">
    <property type="entry name" value="HAD-SF_hydro_IA"/>
</dbReference>
<keyword evidence="2" id="KW-1185">Reference proteome</keyword>
<dbReference type="SFLD" id="SFLDS00003">
    <property type="entry name" value="Haloacid_Dehalogenase"/>
    <property type="match status" value="1"/>
</dbReference>
<dbReference type="PANTHER" id="PTHR47478:SF1">
    <property type="entry name" value="PYRIMIDINE 5'-NUCLEOTIDASE YJJG"/>
    <property type="match status" value="1"/>
</dbReference>
<dbReference type="RefSeq" id="WP_073147913.1">
    <property type="nucleotide sequence ID" value="NZ_FQYY01000001.1"/>
</dbReference>
<dbReference type="NCBIfam" id="TIGR01549">
    <property type="entry name" value="HAD-SF-IA-v1"/>
    <property type="match status" value="1"/>
</dbReference>
<dbReference type="OrthoDB" id="9802350at2"/>
<dbReference type="GO" id="GO:0008253">
    <property type="term" value="F:5'-nucleotidase activity"/>
    <property type="evidence" value="ECO:0007669"/>
    <property type="project" value="InterPro"/>
</dbReference>
<keyword evidence="1" id="KW-0378">Hydrolase</keyword>
<dbReference type="EMBL" id="FQYY01000001">
    <property type="protein sequence ID" value="SHI41911.1"/>
    <property type="molecule type" value="Genomic_DNA"/>
</dbReference>
<dbReference type="InterPro" id="IPR023214">
    <property type="entry name" value="HAD_sf"/>
</dbReference>
<evidence type="ECO:0000313" key="2">
    <source>
        <dbReference type="Proteomes" id="UP000184225"/>
    </source>
</evidence>
<gene>
    <name evidence="1" type="ORF">SAMN04488096_101525</name>
</gene>
<dbReference type="Gene3D" id="1.10.150.240">
    <property type="entry name" value="Putative phosphatase, domain 2"/>
    <property type="match status" value="1"/>
</dbReference>
<dbReference type="STRING" id="579105.SAMN04488096_101525"/>
<organism evidence="1 2">
    <name type="scientific">Mesonia phycicola</name>
    <dbReference type="NCBI Taxonomy" id="579105"/>
    <lineage>
        <taxon>Bacteria</taxon>
        <taxon>Pseudomonadati</taxon>
        <taxon>Bacteroidota</taxon>
        <taxon>Flavobacteriia</taxon>
        <taxon>Flavobacteriales</taxon>
        <taxon>Flavobacteriaceae</taxon>
        <taxon>Mesonia</taxon>
    </lineage>
</organism>
<dbReference type="InterPro" id="IPR036412">
    <property type="entry name" value="HAD-like_sf"/>
</dbReference>
<proteinExistence type="predicted"/>
<dbReference type="Gene3D" id="3.40.50.1000">
    <property type="entry name" value="HAD superfamily/HAD-like"/>
    <property type="match status" value="1"/>
</dbReference>